<feature type="compositionally biased region" description="Basic and acidic residues" evidence="6">
    <location>
        <begin position="612"/>
        <end position="647"/>
    </location>
</feature>
<feature type="region of interest" description="Disordered" evidence="6">
    <location>
        <begin position="612"/>
        <end position="655"/>
    </location>
</feature>
<dbReference type="AlphaFoldDB" id="A0A5E4GE36"/>
<accession>A0A5E4GE36</accession>
<dbReference type="Pfam" id="PF02365">
    <property type="entry name" value="NAM"/>
    <property type="match status" value="1"/>
</dbReference>
<evidence type="ECO:0000313" key="8">
    <source>
        <dbReference type="EMBL" id="VVA38139.1"/>
    </source>
</evidence>
<keyword evidence="4" id="KW-0804">Transcription</keyword>
<dbReference type="InterPro" id="IPR036093">
    <property type="entry name" value="NAC_dom_sf"/>
</dbReference>
<dbReference type="Gramene" id="VVA38139">
    <property type="protein sequence ID" value="VVA38139"/>
    <property type="gene ID" value="Prudul26B018267"/>
</dbReference>
<evidence type="ECO:0000256" key="6">
    <source>
        <dbReference type="SAM" id="MobiDB-lite"/>
    </source>
</evidence>
<dbReference type="InterPro" id="IPR003441">
    <property type="entry name" value="NAC-dom"/>
</dbReference>
<comment type="subcellular location">
    <subcellularLocation>
        <location evidence="1">Nucleus</location>
    </subcellularLocation>
</comment>
<feature type="domain" description="NAC" evidence="7">
    <location>
        <begin position="14"/>
        <end position="160"/>
    </location>
</feature>
<feature type="compositionally biased region" description="Polar residues" evidence="6">
    <location>
        <begin position="541"/>
        <end position="553"/>
    </location>
</feature>
<dbReference type="EMBL" id="CABIKO010000608">
    <property type="protein sequence ID" value="VVA38139.1"/>
    <property type="molecule type" value="Genomic_DNA"/>
</dbReference>
<dbReference type="PANTHER" id="PTHR31989">
    <property type="entry name" value="NAC DOMAIN-CONTAINING PROTEIN 82-RELATED"/>
    <property type="match status" value="1"/>
</dbReference>
<dbReference type="GO" id="GO:0005634">
    <property type="term" value="C:nucleus"/>
    <property type="evidence" value="ECO:0007669"/>
    <property type="project" value="UniProtKB-SubCell"/>
</dbReference>
<evidence type="ECO:0000256" key="1">
    <source>
        <dbReference type="ARBA" id="ARBA00004123"/>
    </source>
</evidence>
<feature type="compositionally biased region" description="Basic and acidic residues" evidence="6">
    <location>
        <begin position="354"/>
        <end position="373"/>
    </location>
</feature>
<feature type="region of interest" description="Disordered" evidence="6">
    <location>
        <begin position="532"/>
        <end position="564"/>
    </location>
</feature>
<dbReference type="SUPFAM" id="SSF101941">
    <property type="entry name" value="NAC domain"/>
    <property type="match status" value="1"/>
</dbReference>
<feature type="region of interest" description="Disordered" evidence="6">
    <location>
        <begin position="298"/>
        <end position="429"/>
    </location>
</feature>
<feature type="compositionally biased region" description="Polar residues" evidence="6">
    <location>
        <begin position="298"/>
        <end position="309"/>
    </location>
</feature>
<dbReference type="GO" id="GO:0003677">
    <property type="term" value="F:DNA binding"/>
    <property type="evidence" value="ECO:0007669"/>
    <property type="project" value="UniProtKB-KW"/>
</dbReference>
<evidence type="ECO:0000256" key="3">
    <source>
        <dbReference type="ARBA" id="ARBA00023125"/>
    </source>
</evidence>
<name>A0A5E4GE36_PRUDU</name>
<sequence>MIVISRAAEDDLSVPVGFRFHPTDEELVTHYLKKKLRGMDSHVSNIIREIDILKFEPWDLPERSLLKSDDENWFFFSRPEYNKHKKNRTTQEGFWKITGREHPIKARDNRSVIGRKRILTFYRGRVRNSERTNWVMHEYYIPDDNPNSQRDFVLCRLKKNVKKSDENADVAATCDEGETHNASDVENQPVNDMNMEYTWPRENLDYFERARDLLLANSPSNNDHIAFQPAHDQEANFEDFLRTLIVEPQFGVTSDRDREPVHHRVQSLQMRCEPQIPYELQCGSSQSRRDTDVILHNQFSRQASSSVNVASKAGTYQREHRPQQQSGPIIVFRDTSADEYYTREKTRRITYPPEKPKEPEKPKPKPEKPKEPPYPRTAADFPQKQISITKSSIDKKVPQGNQNTDVATTCDEGEPSTHNASDFENQPVHGMESLEEYTRPRENPDYFERTRDRWLANSRCNNDHNAIQSDFEANDPEAEEFARSLLIDPQCDTDTDTEPIYVVGLQGGTYTSSPSMRDTEVIFHNQLSRQAASPVHVAPKPQTSELQLQSGTSERTHRPQPRSINVLRDTSAVNVDAFNVSINCIQLATDDEYYTKERTRRRTYPPVGKLREIKLQQSKAKEPEERRTKSSIDRKVAQGKNAEKDVEQTQNRTTPSNWKGSFITWQTFPLTSPPSVYICNTSQDHSPSTLQSPAYIELADVLQVNEDCNDMQSPFGDNDYSVTDKNDFSTCDEVAYDMSQELYAQQEKNSYRLTPQSPTFRNLEDFIYINASDFGNQTANNVVLEQPCIQQAQDYHSFTLQSPIYSELGSVPHFDVYNNEWQSAYANFENRTTDERISESQDHSPSTLQSPAYIELADVLQVNEDCNDMQSPFGDNDYSVTDKNDFSTCDEVAYDMSQELYAQQEKNSYRLTPQSPTFRNLEDFMYINASDFGNQTANYMVLEQPCIQQAQDYHSFTLQSPIYSELGSVPHFDVYNNEWQSAYANFENRTTDERISEVE</sequence>
<evidence type="ECO:0000256" key="4">
    <source>
        <dbReference type="ARBA" id="ARBA00023163"/>
    </source>
</evidence>
<dbReference type="InParanoid" id="A0A5E4GE36"/>
<keyword evidence="3" id="KW-0238">DNA-binding</keyword>
<evidence type="ECO:0000313" key="9">
    <source>
        <dbReference type="Proteomes" id="UP000327085"/>
    </source>
</evidence>
<dbReference type="PROSITE" id="PS51005">
    <property type="entry name" value="NAC"/>
    <property type="match status" value="1"/>
</dbReference>
<protein>
    <submittedName>
        <fullName evidence="8">PREDICTED: NAC</fullName>
    </submittedName>
</protein>
<proteinExistence type="predicted"/>
<dbReference type="Gene3D" id="2.170.150.80">
    <property type="entry name" value="NAC domain"/>
    <property type="match status" value="1"/>
</dbReference>
<keyword evidence="5" id="KW-0539">Nucleus</keyword>
<dbReference type="GO" id="GO:0006355">
    <property type="term" value="P:regulation of DNA-templated transcription"/>
    <property type="evidence" value="ECO:0007669"/>
    <property type="project" value="InterPro"/>
</dbReference>
<evidence type="ECO:0000256" key="2">
    <source>
        <dbReference type="ARBA" id="ARBA00023015"/>
    </source>
</evidence>
<organism evidence="8 9">
    <name type="scientific">Prunus dulcis</name>
    <name type="common">Almond</name>
    <name type="synonym">Amygdalus dulcis</name>
    <dbReference type="NCBI Taxonomy" id="3755"/>
    <lineage>
        <taxon>Eukaryota</taxon>
        <taxon>Viridiplantae</taxon>
        <taxon>Streptophyta</taxon>
        <taxon>Embryophyta</taxon>
        <taxon>Tracheophyta</taxon>
        <taxon>Spermatophyta</taxon>
        <taxon>Magnoliopsida</taxon>
        <taxon>eudicotyledons</taxon>
        <taxon>Gunneridae</taxon>
        <taxon>Pentapetalae</taxon>
        <taxon>rosids</taxon>
        <taxon>fabids</taxon>
        <taxon>Rosales</taxon>
        <taxon>Rosaceae</taxon>
        <taxon>Amygdaloideae</taxon>
        <taxon>Amygdaleae</taxon>
        <taxon>Prunus</taxon>
    </lineage>
</organism>
<reference evidence="9" key="1">
    <citation type="journal article" date="2020" name="Plant J.">
        <title>Transposons played a major role in the diversification between the closely related almond and peach genomes: results from the almond genome sequence.</title>
        <authorList>
            <person name="Alioto T."/>
            <person name="Alexiou K.G."/>
            <person name="Bardil A."/>
            <person name="Barteri F."/>
            <person name="Castanera R."/>
            <person name="Cruz F."/>
            <person name="Dhingra A."/>
            <person name="Duval H."/>
            <person name="Fernandez I Marti A."/>
            <person name="Frias L."/>
            <person name="Galan B."/>
            <person name="Garcia J.L."/>
            <person name="Howad W."/>
            <person name="Gomez-Garrido J."/>
            <person name="Gut M."/>
            <person name="Julca I."/>
            <person name="Morata J."/>
            <person name="Puigdomenech P."/>
            <person name="Ribeca P."/>
            <person name="Rubio Cabetas M.J."/>
            <person name="Vlasova A."/>
            <person name="Wirthensohn M."/>
            <person name="Garcia-Mas J."/>
            <person name="Gabaldon T."/>
            <person name="Casacuberta J.M."/>
            <person name="Arus P."/>
        </authorList>
    </citation>
    <scope>NUCLEOTIDE SEQUENCE [LARGE SCALE GENOMIC DNA]</scope>
    <source>
        <strain evidence="9">cv. Texas</strain>
    </source>
</reference>
<dbReference type="Proteomes" id="UP000327085">
    <property type="component" value="Chromosome 2"/>
</dbReference>
<evidence type="ECO:0000259" key="7">
    <source>
        <dbReference type="PROSITE" id="PS51005"/>
    </source>
</evidence>
<keyword evidence="2" id="KW-0805">Transcription regulation</keyword>
<gene>
    <name evidence="8" type="ORF">ALMOND_2B018267</name>
</gene>
<evidence type="ECO:0000256" key="5">
    <source>
        <dbReference type="ARBA" id="ARBA00023242"/>
    </source>
</evidence>